<dbReference type="Gene3D" id="1.10.10.10">
    <property type="entry name" value="Winged helix-like DNA-binding domain superfamily/Winged helix DNA-binding domain"/>
    <property type="match status" value="1"/>
</dbReference>
<evidence type="ECO:0000256" key="5">
    <source>
        <dbReference type="ARBA" id="ARBA00022840"/>
    </source>
</evidence>
<dbReference type="GO" id="GO:0043531">
    <property type="term" value="F:ADP binding"/>
    <property type="evidence" value="ECO:0007669"/>
    <property type="project" value="InterPro"/>
</dbReference>
<evidence type="ECO:0000259" key="8">
    <source>
        <dbReference type="Pfam" id="PF23559"/>
    </source>
</evidence>
<dbReference type="InterPro" id="IPR042197">
    <property type="entry name" value="Apaf_helical"/>
</dbReference>
<evidence type="ECO:0000256" key="2">
    <source>
        <dbReference type="ARBA" id="ARBA00022737"/>
    </source>
</evidence>
<dbReference type="PRINTS" id="PR00364">
    <property type="entry name" value="DISEASERSIST"/>
</dbReference>
<keyword evidence="11" id="KW-1185">Reference proteome</keyword>
<evidence type="ECO:0000256" key="4">
    <source>
        <dbReference type="ARBA" id="ARBA00022821"/>
    </source>
</evidence>
<feature type="domain" description="NB-ARC" evidence="6">
    <location>
        <begin position="183"/>
        <end position="361"/>
    </location>
</feature>
<feature type="domain" description="Disease resistance protein winged helix" evidence="8">
    <location>
        <begin position="444"/>
        <end position="514"/>
    </location>
</feature>
<dbReference type="FunFam" id="3.40.50.300:FF:001091">
    <property type="entry name" value="Probable disease resistance protein At1g61300"/>
    <property type="match status" value="1"/>
</dbReference>
<dbReference type="Proteomes" id="UP001168098">
    <property type="component" value="Unassembled WGS sequence"/>
</dbReference>
<dbReference type="GO" id="GO:0006952">
    <property type="term" value="P:defense response"/>
    <property type="evidence" value="ECO:0007669"/>
    <property type="project" value="UniProtKB-KW"/>
</dbReference>
<dbReference type="PANTHER" id="PTHR36766">
    <property type="entry name" value="PLANT BROAD-SPECTRUM MILDEW RESISTANCE PROTEIN RPW8"/>
    <property type="match status" value="1"/>
</dbReference>
<dbReference type="Gene3D" id="3.80.10.10">
    <property type="entry name" value="Ribonuclease Inhibitor"/>
    <property type="match status" value="2"/>
</dbReference>
<dbReference type="GO" id="GO:0051707">
    <property type="term" value="P:response to other organism"/>
    <property type="evidence" value="ECO:0007669"/>
    <property type="project" value="UniProtKB-ARBA"/>
</dbReference>
<dbReference type="Pfam" id="PF23559">
    <property type="entry name" value="WHD_DRP"/>
    <property type="match status" value="1"/>
</dbReference>
<dbReference type="SUPFAM" id="SSF52058">
    <property type="entry name" value="L domain-like"/>
    <property type="match status" value="2"/>
</dbReference>
<dbReference type="Gene3D" id="3.40.50.300">
    <property type="entry name" value="P-loop containing nucleotide triphosphate hydrolases"/>
    <property type="match status" value="1"/>
</dbReference>
<evidence type="ECO:0000313" key="11">
    <source>
        <dbReference type="Proteomes" id="UP001168098"/>
    </source>
</evidence>
<dbReference type="GO" id="GO:0005524">
    <property type="term" value="F:ATP binding"/>
    <property type="evidence" value="ECO:0007669"/>
    <property type="project" value="UniProtKB-KW"/>
</dbReference>
<keyword evidence="4" id="KW-0611">Plant defense</keyword>
<evidence type="ECO:0000259" key="6">
    <source>
        <dbReference type="Pfam" id="PF00931"/>
    </source>
</evidence>
<dbReference type="InterPro" id="IPR002182">
    <property type="entry name" value="NB-ARC"/>
</dbReference>
<feature type="domain" description="Disease resistance N-terminal" evidence="7">
    <location>
        <begin position="6"/>
        <end position="97"/>
    </location>
</feature>
<dbReference type="Pfam" id="PF25019">
    <property type="entry name" value="LRR_R13L1-DRL21"/>
    <property type="match status" value="1"/>
</dbReference>
<sequence length="1611" mass="182215">MADALLSASLQVLFQRLASPELINFIRRRNLSDELLNELKRKLVVVLNVLDDAEVKQFSNPNIKEWLVHVKDAVYDAEDLLDEIATDALRCKMEAADSQTGGTLKAWKWNKFSASVKATFSIKSMESRVRGTIDQLEKIAGEIVVLGLAEGGGEKRSPRPRSPMSTSLEDESIVVGRDEIQKEMVKWLLSDNTTGGKMGVMSIVGMGGSGKTTLARLLYNDEGVKEHFDLKAWVCVSTEFLLIKVTKTILEEIGYKTDSDNLNKLQLELKNKLSNKKFLLVLDDVWNLNPRDECYMEHSDCDGWESLRTPLLAAAEGSKIVVTSRDKSVAEAMKAAPTHDLGELRSEDSWSLFKKHAFRDRDPNAFLELEPIGRQIVDKCQGLPLAVKALGCLLYSKVEKREWNVVLESEIWRRQSGSKILPSLTLSYHHLSLPLKHCFAYCSIFPQDHQFNKEKLILLWMAEGLLHSQQNEGRRMEEIGESYFDELLAKSFFQTSIGRKGSCFVMHDLIHELAQHVSGDFCARVEDDDKLPKVSEKAHHFLYFKSDYMVAFKNFEAMAKAKSLRTFLGVKPMEDYPRYNLSKRVLQDILPKMRCLRVLSLCAYMITDLPKSIGNLKHVRYLDLSFTRIKKLPESVCCLCNLQTMMLRGCSKLDELPSKMGKLINLRYLYIHGCGSLREMSSHGIGQLKSLQRLTQFIVGQNNGFRIGELGELLEIRGKLYISNMENVVSVNDASRANMKDKSYLDELIFDWGDKCTNGVTQSGATTHDILGKLQPHPNLKQLSITNYPGEGFPNWLGDPSVLNLVSLELRGCGNCSTLPPLGQLTQLKYLQISRMNGVKCVGDEFYGNASFQFLETLSFEDMQNWEKWLCCGEFPHLQKLFIRECPKLTGKLPEQLLSLVELQIHKCPQLLMASLTGPAICQLRMVDFGKLQLQMAGCDFTALQTSEIEILDVSQWSQLPMAPHQLSIRKCDYVESLLEEEISQTNIHDLEIYDCSFSRSLHKVGLPTTLKSLFISDCSKLVFLLPELFRCHLPALELLSIEGGVIDDSLSLSFSLGIFPKLTDFTILYLEGLEKLSILVSEGDPTSLCSLSLGECPNLESIELHALNLESCSINRCSKLRSLAHTHSSVQRLYLWDCPELLFQREDLPSNLRKLEIENCNQLTPQVEWGLQRLTSLTDFTINGGCEDIELFPKEYLLPSSLTYLKIEELPNLKSLDSGGLQQLTSLLKLEITNCPELQFSTGSVLQHLISLKELRIDGCSRLQSLTKVGLQHLTSLEMLWIYNCPMLQSLTKVGLQHLTSLKTFWIYHCRKLKYLTKERLPDSLSYLEIYKCPLLEKRCQFEKGEEWRSVSAMSKAKGKAEAEDIIYKNRGISIETSPNYGTLCHPASSEIAAWPMARLTIPSTHGEKIEATDWELQQRKSDSPGPDSNPLQAFSEQLLALKLGVLEHRVLQPPLVPALIFPDPPLEAIMPSCLLTQRRLRASWLLNQMEGWLLTCLEPKQHRLSLKTINGHHNILFGIEVVSDLNALAGQSNDGFLSNRCCFTRPWNHLKPGPWNKLKPFCTEQLDSLKFFICKYPKVTFPTGKRIDCSDFGRVFAAKELEEGEVPGC</sequence>
<comment type="caution">
    <text evidence="10">The sequence shown here is derived from an EMBL/GenBank/DDBJ whole genome shotgun (WGS) entry which is preliminary data.</text>
</comment>
<dbReference type="InterPro" id="IPR027417">
    <property type="entry name" value="P-loop_NTPase"/>
</dbReference>
<evidence type="ECO:0008006" key="12">
    <source>
        <dbReference type="Google" id="ProtNLM"/>
    </source>
</evidence>
<dbReference type="FunFam" id="1.10.10.10:FF:000322">
    <property type="entry name" value="Probable disease resistance protein At1g63360"/>
    <property type="match status" value="1"/>
</dbReference>
<proteinExistence type="predicted"/>
<dbReference type="SUPFAM" id="SSF52540">
    <property type="entry name" value="P-loop containing nucleoside triphosphate hydrolases"/>
    <property type="match status" value="1"/>
</dbReference>
<dbReference type="Gene3D" id="1.20.5.4130">
    <property type="match status" value="1"/>
</dbReference>
<accession>A0AA39DIH1</accession>
<dbReference type="InterPro" id="IPR056789">
    <property type="entry name" value="LRR_R13L1-DRL21"/>
</dbReference>
<evidence type="ECO:0000256" key="3">
    <source>
        <dbReference type="ARBA" id="ARBA00022741"/>
    </source>
</evidence>
<evidence type="ECO:0000256" key="1">
    <source>
        <dbReference type="ARBA" id="ARBA00022614"/>
    </source>
</evidence>
<reference evidence="10 11" key="1">
    <citation type="journal article" date="2023" name="BMC Biotechnol.">
        <title>Vitis rotundifolia cv Carlos genome sequencing.</title>
        <authorList>
            <person name="Huff M."/>
            <person name="Hulse-Kemp A."/>
            <person name="Scheffler B."/>
            <person name="Youngblood R."/>
            <person name="Simpson S."/>
            <person name="Babiker E."/>
            <person name="Staton M."/>
        </authorList>
    </citation>
    <scope>NUCLEOTIDE SEQUENCE [LARGE SCALE GENOMIC DNA]</scope>
    <source>
        <tissue evidence="10">Leaf</tissue>
    </source>
</reference>
<keyword evidence="2" id="KW-0677">Repeat</keyword>
<gene>
    <name evidence="10" type="ORF">PVL29_017305</name>
</gene>
<organism evidence="10 11">
    <name type="scientific">Vitis rotundifolia</name>
    <name type="common">Muscadine grape</name>
    <dbReference type="NCBI Taxonomy" id="103349"/>
    <lineage>
        <taxon>Eukaryota</taxon>
        <taxon>Viridiplantae</taxon>
        <taxon>Streptophyta</taxon>
        <taxon>Embryophyta</taxon>
        <taxon>Tracheophyta</taxon>
        <taxon>Spermatophyta</taxon>
        <taxon>Magnoliopsida</taxon>
        <taxon>eudicotyledons</taxon>
        <taxon>Gunneridae</taxon>
        <taxon>Pentapetalae</taxon>
        <taxon>rosids</taxon>
        <taxon>Vitales</taxon>
        <taxon>Vitaceae</taxon>
        <taxon>Viteae</taxon>
        <taxon>Vitis</taxon>
    </lineage>
</organism>
<dbReference type="Gene3D" id="1.10.8.430">
    <property type="entry name" value="Helical domain of apoptotic protease-activating factors"/>
    <property type="match status" value="1"/>
</dbReference>
<dbReference type="InterPro" id="IPR036388">
    <property type="entry name" value="WH-like_DNA-bd_sf"/>
</dbReference>
<evidence type="ECO:0000259" key="9">
    <source>
        <dbReference type="Pfam" id="PF25019"/>
    </source>
</evidence>
<dbReference type="PANTHER" id="PTHR36766:SF40">
    <property type="entry name" value="DISEASE RESISTANCE PROTEIN RGA3"/>
    <property type="match status" value="1"/>
</dbReference>
<dbReference type="EMBL" id="JARBHA010000013">
    <property type="protein sequence ID" value="KAJ9685224.1"/>
    <property type="molecule type" value="Genomic_DNA"/>
</dbReference>
<keyword evidence="5" id="KW-0067">ATP-binding</keyword>
<name>A0AA39DIH1_VITRO</name>
<protein>
    <recommendedName>
        <fullName evidence="12">Disease resistance RPP13-like protein 1</fullName>
    </recommendedName>
</protein>
<evidence type="ECO:0000259" key="7">
    <source>
        <dbReference type="Pfam" id="PF18052"/>
    </source>
</evidence>
<dbReference type="InterPro" id="IPR058922">
    <property type="entry name" value="WHD_DRP"/>
</dbReference>
<evidence type="ECO:0000313" key="10">
    <source>
        <dbReference type="EMBL" id="KAJ9685224.1"/>
    </source>
</evidence>
<keyword evidence="1" id="KW-0433">Leucine-rich repeat</keyword>
<dbReference type="InterPro" id="IPR032675">
    <property type="entry name" value="LRR_dom_sf"/>
</dbReference>
<feature type="domain" description="R13L1/DRL21-like LRR repeat region" evidence="9">
    <location>
        <begin position="707"/>
        <end position="836"/>
    </location>
</feature>
<dbReference type="InterPro" id="IPR041118">
    <property type="entry name" value="Rx_N"/>
</dbReference>
<keyword evidence="3" id="KW-0547">Nucleotide-binding</keyword>
<dbReference type="Pfam" id="PF18052">
    <property type="entry name" value="Rx_N"/>
    <property type="match status" value="1"/>
</dbReference>
<dbReference type="Pfam" id="PF00931">
    <property type="entry name" value="NB-ARC"/>
    <property type="match status" value="1"/>
</dbReference>